<sequence>MDSEAASAGTAKIAAAEAAKGTEPKTQEAGSPHLQPQKDADGTLPPAPNSETPKTTQARLIEIAQVADANPREQQGVPNSEQELQLIDTQLGQSIHNSEIATIASRYLRDNEKTDIQTLLRNKDTRPLVIDQLGKISDRAYRSLVSSLVEGPEEINAIGGVQASVDVLSREMMTRGSAIFERGKFNLPNDPDYWVDETRFIDTRKTSGDSRWLVWDVNNPEHRAAAESILAEARGLEDGLGTFLDQIRQRAGLAEGAFVNISHRTKGVESLLNKTGKFRETEWGKDATIADAVDLLGGRIVVQDLTSLEKIMTTLESTAEGTPGVQILRKENKFIANHEKPDPYRAIQYIVTIPGEGGKLHTFELQLKTFSSMVASDLFHNAVYKPDVLNLPAELQQVVREYNWESDEREMMDYLDVKTGVTAELTPDQQIEKAISELDYNAFYDLVLSKVDPGKPLDEAARQRLQLFHQKEVAKFQGLQDRDESAVLELAGAAHDSYYQKAAKDLVENPKSDQLGNSIPEAALQYLSPEAQAKYKARYETFNGRNNKLSVEDLQLYKLTDEQLTQFLTAAGKDLSTDGTKVSALVEKVKQFRGEDEVSKAERQKMNVMNLYHAPFEQLVRLTQESSPDAIQDPQVRELWKQTLISSQIKAIATSSILTEVGGYDSVGNLRDLSREVIQGSGYSQREMLTFLFFTSADRSSSEFANTSYQEFATSEQTAWARDFDRTMDRAILTKLTAIQLQSIDQAMAGEPSAVYMARYQKARYELMNKYIRSMVANPYLADRVSPSITQRSREEVGLLLEGSEESLELAAKIKDPAAFQEFSTFITTEAGVPNIVLQRS</sequence>
<comment type="caution">
    <text evidence="3">The sequence shown here is derived from an EMBL/GenBank/DDBJ whole genome shotgun (WGS) entry which is preliminary data.</text>
</comment>
<dbReference type="InterPro" id="IPR043519">
    <property type="entry name" value="NT_sf"/>
</dbReference>
<protein>
    <recommendedName>
        <fullName evidence="2">RelA/SpoT domain-containing protein</fullName>
    </recommendedName>
</protein>
<dbReference type="STRING" id="1797768.A3C59_04400"/>
<name>A0A1F5JW20_9BACT</name>
<dbReference type="InterPro" id="IPR007685">
    <property type="entry name" value="RelA_SpoT"/>
</dbReference>
<feature type="region of interest" description="Disordered" evidence="1">
    <location>
        <begin position="1"/>
        <end position="54"/>
    </location>
</feature>
<evidence type="ECO:0000256" key="1">
    <source>
        <dbReference type="SAM" id="MobiDB-lite"/>
    </source>
</evidence>
<proteinExistence type="predicted"/>
<organism evidence="3 4">
    <name type="scientific">Candidatus Daviesbacteria bacterium RIFCSPHIGHO2_02_FULL_36_13</name>
    <dbReference type="NCBI Taxonomy" id="1797768"/>
    <lineage>
        <taxon>Bacteria</taxon>
        <taxon>Candidatus Daviesiibacteriota</taxon>
    </lineage>
</organism>
<accession>A0A1F5JW20</accession>
<evidence type="ECO:0000259" key="2">
    <source>
        <dbReference type="Pfam" id="PF04607"/>
    </source>
</evidence>
<evidence type="ECO:0000313" key="3">
    <source>
        <dbReference type="EMBL" id="OGE32835.1"/>
    </source>
</evidence>
<evidence type="ECO:0000313" key="4">
    <source>
        <dbReference type="Proteomes" id="UP000176902"/>
    </source>
</evidence>
<dbReference type="AlphaFoldDB" id="A0A1F5JW20"/>
<feature type="domain" description="RelA/SpoT" evidence="2">
    <location>
        <begin position="263"/>
        <end position="385"/>
    </location>
</feature>
<dbReference type="Proteomes" id="UP000176902">
    <property type="component" value="Unassembled WGS sequence"/>
</dbReference>
<dbReference type="SUPFAM" id="SSF81301">
    <property type="entry name" value="Nucleotidyltransferase"/>
    <property type="match status" value="1"/>
</dbReference>
<gene>
    <name evidence="3" type="ORF">A3C59_04400</name>
</gene>
<feature type="compositionally biased region" description="Low complexity" evidence="1">
    <location>
        <begin position="1"/>
        <end position="19"/>
    </location>
</feature>
<dbReference type="GO" id="GO:0015969">
    <property type="term" value="P:guanosine tetraphosphate metabolic process"/>
    <property type="evidence" value="ECO:0007669"/>
    <property type="project" value="InterPro"/>
</dbReference>
<dbReference type="Pfam" id="PF04607">
    <property type="entry name" value="RelA_SpoT"/>
    <property type="match status" value="1"/>
</dbReference>
<dbReference type="Gene3D" id="3.30.460.10">
    <property type="entry name" value="Beta Polymerase, domain 2"/>
    <property type="match status" value="1"/>
</dbReference>
<dbReference type="EMBL" id="MFCV01000020">
    <property type="protein sequence ID" value="OGE32835.1"/>
    <property type="molecule type" value="Genomic_DNA"/>
</dbReference>
<reference evidence="3 4" key="1">
    <citation type="journal article" date="2016" name="Nat. Commun.">
        <title>Thousands of microbial genomes shed light on interconnected biogeochemical processes in an aquifer system.</title>
        <authorList>
            <person name="Anantharaman K."/>
            <person name="Brown C.T."/>
            <person name="Hug L.A."/>
            <person name="Sharon I."/>
            <person name="Castelle C.J."/>
            <person name="Probst A.J."/>
            <person name="Thomas B.C."/>
            <person name="Singh A."/>
            <person name="Wilkins M.J."/>
            <person name="Karaoz U."/>
            <person name="Brodie E.L."/>
            <person name="Williams K.H."/>
            <person name="Hubbard S.S."/>
            <person name="Banfield J.F."/>
        </authorList>
    </citation>
    <scope>NUCLEOTIDE SEQUENCE [LARGE SCALE GENOMIC DNA]</scope>
</reference>